<dbReference type="Gene3D" id="1.25.40.390">
    <property type="match status" value="1"/>
</dbReference>
<evidence type="ECO:0000256" key="4">
    <source>
        <dbReference type="ARBA" id="ARBA00023136"/>
    </source>
</evidence>
<dbReference type="Pfam" id="PF07980">
    <property type="entry name" value="SusD_RagB"/>
    <property type="match status" value="1"/>
</dbReference>
<dbReference type="InterPro" id="IPR011990">
    <property type="entry name" value="TPR-like_helical_dom_sf"/>
</dbReference>
<dbReference type="InterPro" id="IPR012944">
    <property type="entry name" value="SusD_RagB_dom"/>
</dbReference>
<reference evidence="8" key="2">
    <citation type="submission" date="2021-09" db="EMBL/GenBank/DDBJ databases">
        <authorList>
            <person name="Gilroy R."/>
        </authorList>
    </citation>
    <scope>NUCLEOTIDE SEQUENCE</scope>
    <source>
        <strain evidence="8">6966</strain>
    </source>
</reference>
<dbReference type="EMBL" id="DYVS01000082">
    <property type="protein sequence ID" value="HJF70052.1"/>
    <property type="molecule type" value="Genomic_DNA"/>
</dbReference>
<evidence type="ECO:0000259" key="7">
    <source>
        <dbReference type="Pfam" id="PF14322"/>
    </source>
</evidence>
<evidence type="ECO:0000256" key="1">
    <source>
        <dbReference type="ARBA" id="ARBA00004442"/>
    </source>
</evidence>
<keyword evidence="5" id="KW-0998">Cell outer membrane</keyword>
<comment type="caution">
    <text evidence="8">The sequence shown here is derived from an EMBL/GenBank/DDBJ whole genome shotgun (WGS) entry which is preliminary data.</text>
</comment>
<sequence length="460" mass="52972">MRNKIYLFLLCFTGCFVSCDSFLDLQPKGIVIPRYYEDYEKLINYAQLLKASDSYPNFMTDDVYLPDDGDVNFNDLEVPNRNLYTFQAEIFGDAEIDGLWQYSYNRIYYYNTIIEGVMEVKDVTLDKKRSLRAEALVGRAFEYLTLVNAYANHYDRNTAATDPGVPLMLDREINKSNLERATVQQVYDQILIDLDTAALYLPDKQKTAYRASKPVGLGMLARMYLFMGEYNEALKYAKLSLAENSSLLDLKNYSVVDPEKSIGRIDVPDGADNPENIYIRLAPWTFGFSGTAFGSDELVALYDHDNDMRFKLFFSNYAWGVNYDHYLWLPYIYANMAMSVPEVILIAAECEARVGSKDQAMLYLDQLLEYRIVGYQPQTAATNQEALDKVLVERRKEMCMLGCTRVIDLKRLNREPRYAKTITHVANGQTFTLEPNSPRYIFPIPPKVLSFNPNMQPNER</sequence>
<dbReference type="AlphaFoldDB" id="A0A921H496"/>
<evidence type="ECO:0000256" key="2">
    <source>
        <dbReference type="ARBA" id="ARBA00006275"/>
    </source>
</evidence>
<dbReference type="SUPFAM" id="SSF48452">
    <property type="entry name" value="TPR-like"/>
    <property type="match status" value="1"/>
</dbReference>
<evidence type="ECO:0000313" key="9">
    <source>
        <dbReference type="Proteomes" id="UP000742098"/>
    </source>
</evidence>
<gene>
    <name evidence="8" type="ORF">K8V05_04780</name>
</gene>
<accession>A0A921H496</accession>
<dbReference type="Pfam" id="PF14322">
    <property type="entry name" value="SusD-like_3"/>
    <property type="match status" value="1"/>
</dbReference>
<reference evidence="8" key="1">
    <citation type="journal article" date="2021" name="PeerJ">
        <title>Extensive microbial diversity within the chicken gut microbiome revealed by metagenomics and culture.</title>
        <authorList>
            <person name="Gilroy R."/>
            <person name="Ravi A."/>
            <person name="Getino M."/>
            <person name="Pursley I."/>
            <person name="Horton D.L."/>
            <person name="Alikhan N.F."/>
            <person name="Baker D."/>
            <person name="Gharbi K."/>
            <person name="Hall N."/>
            <person name="Watson M."/>
            <person name="Adriaenssens E.M."/>
            <person name="Foster-Nyarko E."/>
            <person name="Jarju S."/>
            <person name="Secka A."/>
            <person name="Antonio M."/>
            <person name="Oren A."/>
            <person name="Chaudhuri R.R."/>
            <person name="La Ragione R."/>
            <person name="Hildebrand F."/>
            <person name="Pallen M.J."/>
        </authorList>
    </citation>
    <scope>NUCLEOTIDE SEQUENCE</scope>
    <source>
        <strain evidence="8">6966</strain>
    </source>
</reference>
<dbReference type="InterPro" id="IPR033985">
    <property type="entry name" value="SusD-like_N"/>
</dbReference>
<evidence type="ECO:0000313" key="8">
    <source>
        <dbReference type="EMBL" id="HJF70052.1"/>
    </source>
</evidence>
<comment type="subcellular location">
    <subcellularLocation>
        <location evidence="1">Cell outer membrane</location>
    </subcellularLocation>
</comment>
<evidence type="ECO:0000259" key="6">
    <source>
        <dbReference type="Pfam" id="PF07980"/>
    </source>
</evidence>
<name>A0A921H496_9BACT</name>
<proteinExistence type="inferred from homology"/>
<keyword evidence="3" id="KW-0732">Signal</keyword>
<protein>
    <submittedName>
        <fullName evidence="8">RagB/SusD family nutrient uptake outer membrane protein</fullName>
    </submittedName>
</protein>
<dbReference type="Proteomes" id="UP000742098">
    <property type="component" value="Unassembled WGS sequence"/>
</dbReference>
<evidence type="ECO:0000256" key="5">
    <source>
        <dbReference type="ARBA" id="ARBA00023237"/>
    </source>
</evidence>
<feature type="domain" description="SusD-like N-terminal" evidence="7">
    <location>
        <begin position="22"/>
        <end position="225"/>
    </location>
</feature>
<feature type="domain" description="RagB/SusD" evidence="6">
    <location>
        <begin position="342"/>
        <end position="458"/>
    </location>
</feature>
<comment type="similarity">
    <text evidence="2">Belongs to the SusD family.</text>
</comment>
<organism evidence="8 9">
    <name type="scientific">Butyricimonas virosa</name>
    <dbReference type="NCBI Taxonomy" id="544645"/>
    <lineage>
        <taxon>Bacteria</taxon>
        <taxon>Pseudomonadati</taxon>
        <taxon>Bacteroidota</taxon>
        <taxon>Bacteroidia</taxon>
        <taxon>Bacteroidales</taxon>
        <taxon>Odoribacteraceae</taxon>
        <taxon>Butyricimonas</taxon>
    </lineage>
</organism>
<evidence type="ECO:0000256" key="3">
    <source>
        <dbReference type="ARBA" id="ARBA00022729"/>
    </source>
</evidence>
<dbReference type="GO" id="GO:0009279">
    <property type="term" value="C:cell outer membrane"/>
    <property type="evidence" value="ECO:0007669"/>
    <property type="project" value="UniProtKB-SubCell"/>
</dbReference>
<keyword evidence="4" id="KW-0472">Membrane</keyword>